<dbReference type="OMA" id="NPNINRR"/>
<evidence type="ECO:0000313" key="2">
    <source>
        <dbReference type="EMBL" id="EFJ32441.1"/>
    </source>
</evidence>
<dbReference type="KEGG" id="smo:SELMODRAFT_85351"/>
<feature type="domain" description="Agenet" evidence="1">
    <location>
        <begin position="74"/>
        <end position="131"/>
    </location>
</feature>
<reference evidence="2 3" key="1">
    <citation type="journal article" date="2011" name="Science">
        <title>The Selaginella genome identifies genetic changes associated with the evolution of vascular plants.</title>
        <authorList>
            <person name="Banks J.A."/>
            <person name="Nishiyama T."/>
            <person name="Hasebe M."/>
            <person name="Bowman J.L."/>
            <person name="Gribskov M."/>
            <person name="dePamphilis C."/>
            <person name="Albert V.A."/>
            <person name="Aono N."/>
            <person name="Aoyama T."/>
            <person name="Ambrose B.A."/>
            <person name="Ashton N.W."/>
            <person name="Axtell M.J."/>
            <person name="Barker E."/>
            <person name="Barker M.S."/>
            <person name="Bennetzen J.L."/>
            <person name="Bonawitz N.D."/>
            <person name="Chapple C."/>
            <person name="Cheng C."/>
            <person name="Correa L.G."/>
            <person name="Dacre M."/>
            <person name="DeBarry J."/>
            <person name="Dreyer I."/>
            <person name="Elias M."/>
            <person name="Engstrom E.M."/>
            <person name="Estelle M."/>
            <person name="Feng L."/>
            <person name="Finet C."/>
            <person name="Floyd S.K."/>
            <person name="Frommer W.B."/>
            <person name="Fujita T."/>
            <person name="Gramzow L."/>
            <person name="Gutensohn M."/>
            <person name="Harholt J."/>
            <person name="Hattori M."/>
            <person name="Heyl A."/>
            <person name="Hirai T."/>
            <person name="Hiwatashi Y."/>
            <person name="Ishikawa M."/>
            <person name="Iwata M."/>
            <person name="Karol K.G."/>
            <person name="Koehler B."/>
            <person name="Kolukisaoglu U."/>
            <person name="Kubo M."/>
            <person name="Kurata T."/>
            <person name="Lalonde S."/>
            <person name="Li K."/>
            <person name="Li Y."/>
            <person name="Litt A."/>
            <person name="Lyons E."/>
            <person name="Manning G."/>
            <person name="Maruyama T."/>
            <person name="Michael T.P."/>
            <person name="Mikami K."/>
            <person name="Miyazaki S."/>
            <person name="Morinaga S."/>
            <person name="Murata T."/>
            <person name="Mueller-Roeber B."/>
            <person name="Nelson D.R."/>
            <person name="Obara M."/>
            <person name="Oguri Y."/>
            <person name="Olmstead R.G."/>
            <person name="Onodera N."/>
            <person name="Petersen B.L."/>
            <person name="Pils B."/>
            <person name="Prigge M."/>
            <person name="Rensing S.A."/>
            <person name="Riano-Pachon D.M."/>
            <person name="Roberts A.W."/>
            <person name="Sato Y."/>
            <person name="Scheller H.V."/>
            <person name="Schulz B."/>
            <person name="Schulz C."/>
            <person name="Shakirov E.V."/>
            <person name="Shibagaki N."/>
            <person name="Shinohara N."/>
            <person name="Shippen D.E."/>
            <person name="Soerensen I."/>
            <person name="Sotooka R."/>
            <person name="Sugimoto N."/>
            <person name="Sugita M."/>
            <person name="Sumikawa N."/>
            <person name="Tanurdzic M."/>
            <person name="Theissen G."/>
            <person name="Ulvskov P."/>
            <person name="Wakazuki S."/>
            <person name="Weng J.K."/>
            <person name="Willats W.W."/>
            <person name="Wipf D."/>
            <person name="Wolf P.G."/>
            <person name="Yang L."/>
            <person name="Zimmer A.D."/>
            <person name="Zhu Q."/>
            <person name="Mitros T."/>
            <person name="Hellsten U."/>
            <person name="Loque D."/>
            <person name="Otillar R."/>
            <person name="Salamov A."/>
            <person name="Schmutz J."/>
            <person name="Shapiro H."/>
            <person name="Lindquist E."/>
            <person name="Lucas S."/>
            <person name="Rokhsar D."/>
            <person name="Grigoriev I.V."/>
        </authorList>
    </citation>
    <scope>NUCLEOTIDE SEQUENCE [LARGE SCALE GENOMIC DNA]</scope>
</reference>
<dbReference type="InParanoid" id="D8R580"/>
<dbReference type="EMBL" id="GL377572">
    <property type="protein sequence ID" value="EFJ32441.1"/>
    <property type="molecule type" value="Genomic_DNA"/>
</dbReference>
<keyword evidence="3" id="KW-1185">Reference proteome</keyword>
<organism evidence="3">
    <name type="scientific">Selaginella moellendorffii</name>
    <name type="common">Spikemoss</name>
    <dbReference type="NCBI Taxonomy" id="88036"/>
    <lineage>
        <taxon>Eukaryota</taxon>
        <taxon>Viridiplantae</taxon>
        <taxon>Streptophyta</taxon>
        <taxon>Embryophyta</taxon>
        <taxon>Tracheophyta</taxon>
        <taxon>Lycopodiopsida</taxon>
        <taxon>Selaginellales</taxon>
        <taxon>Selaginellaceae</taxon>
        <taxon>Selaginella</taxon>
    </lineage>
</organism>
<evidence type="ECO:0000259" key="1">
    <source>
        <dbReference type="SMART" id="SM00743"/>
    </source>
</evidence>
<proteinExistence type="predicted"/>
<dbReference type="InterPro" id="IPR008395">
    <property type="entry name" value="Agenet-like_dom"/>
</dbReference>
<dbReference type="SMART" id="SM00743">
    <property type="entry name" value="Agenet"/>
    <property type="match status" value="2"/>
</dbReference>
<protein>
    <recommendedName>
        <fullName evidence="1">Agenet domain-containing protein</fullName>
    </recommendedName>
</protein>
<accession>D8R580</accession>
<dbReference type="HOGENOM" id="CLU_127445_1_0_1"/>
<dbReference type="Gramene" id="EFJ32441">
    <property type="protein sequence ID" value="EFJ32441"/>
    <property type="gene ID" value="SELMODRAFT_85351"/>
</dbReference>
<evidence type="ECO:0000313" key="3">
    <source>
        <dbReference type="Proteomes" id="UP000001514"/>
    </source>
</evidence>
<dbReference type="AlphaFoldDB" id="D8R580"/>
<feature type="domain" description="Agenet" evidence="1">
    <location>
        <begin position="5"/>
        <end position="72"/>
    </location>
</feature>
<dbReference type="InterPro" id="IPR014002">
    <property type="entry name" value="Agenet_dom_plant"/>
</dbReference>
<dbReference type="OrthoDB" id="938602at2759"/>
<dbReference type="Pfam" id="PF05641">
    <property type="entry name" value="Agenet"/>
    <property type="match status" value="1"/>
</dbReference>
<name>D8R580_SELML</name>
<dbReference type="Proteomes" id="UP000001514">
    <property type="component" value="Unassembled WGS sequence"/>
</dbReference>
<dbReference type="CDD" id="cd20405">
    <property type="entry name" value="Tudor_Agenet_AtDUF_rpt1_3"/>
    <property type="match status" value="1"/>
</dbReference>
<dbReference type="PANTHER" id="PTHR31917">
    <property type="entry name" value="AGENET DOMAIN-CONTAINING PROTEIN-RELATED"/>
    <property type="match status" value="1"/>
</dbReference>
<dbReference type="Gene3D" id="2.30.30.140">
    <property type="match status" value="1"/>
</dbReference>
<dbReference type="STRING" id="88036.D8R580"/>
<dbReference type="PANTHER" id="PTHR31917:SF147">
    <property type="entry name" value="AGENET DOMAIN-CONTAINING PROTEIN"/>
    <property type="match status" value="1"/>
</dbReference>
<dbReference type="CDD" id="cd20406">
    <property type="entry name" value="Tudor_Agenet_AtDUF_rpt2_4"/>
    <property type="match status" value="1"/>
</dbReference>
<sequence>MAAGNRLRKGERVEVRSDEAGFLGSWYEATLLKKSNKSCWVRYRTLIGESSDAPLEECVPLAQVRPIPPAAPAAKFDEGDAIEAYDRDGWWVGTVTRVVEPDNKYVVYFRESVEEMEYPAALLRLRQDWHNGIWIRVYEVPVLNRDLSLLRVFFALPRPKY</sequence>
<gene>
    <name evidence="2" type="ORF">SELMODRAFT_85351</name>
</gene>
<dbReference type="eggNOG" id="ENOG502S5TM">
    <property type="taxonomic scope" value="Eukaryota"/>
</dbReference>